<keyword evidence="2" id="KW-1185">Reference proteome</keyword>
<sequence>MHLNDISDQERSNSRLKLRIREHSFSGLLQFPKANDDDCLEKRINCKVKELATPNLIIKLLPTVNRPKSNSVSTRSRELDLDPSLALRTPLYNTFPFPFSYPLTLSKPKKEDQVLG</sequence>
<evidence type="ECO:0000313" key="2">
    <source>
        <dbReference type="Proteomes" id="UP001396334"/>
    </source>
</evidence>
<comment type="caution">
    <text evidence="1">The sequence shown here is derived from an EMBL/GenBank/DDBJ whole genome shotgun (WGS) entry which is preliminary data.</text>
</comment>
<name>A0ABR2RJI0_9ROSI</name>
<evidence type="ECO:0000313" key="1">
    <source>
        <dbReference type="EMBL" id="KAK9013107.1"/>
    </source>
</evidence>
<reference evidence="1 2" key="1">
    <citation type="journal article" date="2024" name="G3 (Bethesda)">
        <title>Genome assembly of Hibiscus sabdariffa L. provides insights into metabolisms of medicinal natural products.</title>
        <authorList>
            <person name="Kim T."/>
        </authorList>
    </citation>
    <scope>NUCLEOTIDE SEQUENCE [LARGE SCALE GENOMIC DNA]</scope>
    <source>
        <strain evidence="1">TK-2024</strain>
        <tissue evidence="1">Old leaves</tissue>
    </source>
</reference>
<protein>
    <submittedName>
        <fullName evidence="1">Uncharacterized protein</fullName>
    </submittedName>
</protein>
<organism evidence="1 2">
    <name type="scientific">Hibiscus sabdariffa</name>
    <name type="common">roselle</name>
    <dbReference type="NCBI Taxonomy" id="183260"/>
    <lineage>
        <taxon>Eukaryota</taxon>
        <taxon>Viridiplantae</taxon>
        <taxon>Streptophyta</taxon>
        <taxon>Embryophyta</taxon>
        <taxon>Tracheophyta</taxon>
        <taxon>Spermatophyta</taxon>
        <taxon>Magnoliopsida</taxon>
        <taxon>eudicotyledons</taxon>
        <taxon>Gunneridae</taxon>
        <taxon>Pentapetalae</taxon>
        <taxon>rosids</taxon>
        <taxon>malvids</taxon>
        <taxon>Malvales</taxon>
        <taxon>Malvaceae</taxon>
        <taxon>Malvoideae</taxon>
        <taxon>Hibiscus</taxon>
    </lineage>
</organism>
<gene>
    <name evidence="1" type="ORF">V6N11_041128</name>
</gene>
<dbReference type="Proteomes" id="UP001396334">
    <property type="component" value="Unassembled WGS sequence"/>
</dbReference>
<accession>A0ABR2RJI0</accession>
<proteinExistence type="predicted"/>
<dbReference type="EMBL" id="JBBPBN010000022">
    <property type="protein sequence ID" value="KAK9013107.1"/>
    <property type="molecule type" value="Genomic_DNA"/>
</dbReference>